<dbReference type="EMBL" id="HBUF01135512">
    <property type="protein sequence ID" value="CAG6645172.1"/>
    <property type="molecule type" value="Transcribed_RNA"/>
</dbReference>
<name>A0A8D8R8N5_9HEMI</name>
<dbReference type="AlphaFoldDB" id="A0A8D8R8N5"/>
<proteinExistence type="predicted"/>
<dbReference type="EMBL" id="HBUF01278095">
    <property type="protein sequence ID" value="CAG6686742.1"/>
    <property type="molecule type" value="Transcribed_RNA"/>
</dbReference>
<dbReference type="EMBL" id="HBUF01639474">
    <property type="protein sequence ID" value="CAG6784740.1"/>
    <property type="molecule type" value="Transcribed_RNA"/>
</dbReference>
<organism evidence="1">
    <name type="scientific">Cacopsylla melanoneura</name>
    <dbReference type="NCBI Taxonomy" id="428564"/>
    <lineage>
        <taxon>Eukaryota</taxon>
        <taxon>Metazoa</taxon>
        <taxon>Ecdysozoa</taxon>
        <taxon>Arthropoda</taxon>
        <taxon>Hexapoda</taxon>
        <taxon>Insecta</taxon>
        <taxon>Pterygota</taxon>
        <taxon>Neoptera</taxon>
        <taxon>Paraneoptera</taxon>
        <taxon>Hemiptera</taxon>
        <taxon>Sternorrhyncha</taxon>
        <taxon>Psylloidea</taxon>
        <taxon>Psyllidae</taxon>
        <taxon>Psyllinae</taxon>
        <taxon>Cacopsylla</taxon>
    </lineage>
</organism>
<sequence length="99" mass="11290">MASNTRKSTEIYLIGTYESQIVGNKLPSNEQVLSVLFYNIKKVKLTVDNSVALTMKETLVFWEKARIPTKQFSKCGQKLKSLYKELRTLQKSSTKVCPV</sequence>
<protein>
    <submittedName>
        <fullName evidence="1">Uncharacterized protein</fullName>
    </submittedName>
</protein>
<reference evidence="1" key="1">
    <citation type="submission" date="2021-05" db="EMBL/GenBank/DDBJ databases">
        <authorList>
            <person name="Alioto T."/>
            <person name="Alioto T."/>
            <person name="Gomez Garrido J."/>
        </authorList>
    </citation>
    <scope>NUCLEOTIDE SEQUENCE</scope>
</reference>
<evidence type="ECO:0000313" key="1">
    <source>
        <dbReference type="EMBL" id="CAG6645172.1"/>
    </source>
</evidence>
<accession>A0A8D8R8N5</accession>
<dbReference type="EMBL" id="HBUF01472655">
    <property type="protein sequence ID" value="CAG6744680.1"/>
    <property type="molecule type" value="Transcribed_RNA"/>
</dbReference>